<sequence>MNKTCFPLAPLILAATFVVGCSSESEPPKPKAEQTASAPSQSDAPRLTGTITEIMNSGSYTYALIDTGDTKVWAAGPETTLKVGDSIDQASGVPMHNFTSKTLNRTFDSIYFLTQIGSAPAGSGMPAGQTTASNSQAAPGHGTIDEAKPTTTATLEIDVSTFALPEGGSRVAEIFSKKAELAGGTVIIRGKAVKFSPQIMGRNWLHLQDGTGSTGTNDLVITTADTAQVGDTVLVTGDLIVDKDFGGGYKYDVIIENAKLAVE</sequence>
<dbReference type="PROSITE" id="PS51257">
    <property type="entry name" value="PROKAR_LIPOPROTEIN"/>
    <property type="match status" value="1"/>
</dbReference>
<feature type="region of interest" description="Disordered" evidence="1">
    <location>
        <begin position="23"/>
        <end position="46"/>
    </location>
</feature>
<organism evidence="2">
    <name type="scientific">hydrothermal vent metagenome</name>
    <dbReference type="NCBI Taxonomy" id="652676"/>
    <lineage>
        <taxon>unclassified sequences</taxon>
        <taxon>metagenomes</taxon>
        <taxon>ecological metagenomes</taxon>
    </lineage>
</organism>
<evidence type="ECO:0000313" key="2">
    <source>
        <dbReference type="EMBL" id="VAX08284.1"/>
    </source>
</evidence>
<name>A0A3B1B8G5_9ZZZZ</name>
<gene>
    <name evidence="2" type="ORF">MNBD_GAMMA26-516</name>
</gene>
<evidence type="ECO:0000256" key="1">
    <source>
        <dbReference type="SAM" id="MobiDB-lite"/>
    </source>
</evidence>
<protein>
    <submittedName>
        <fullName evidence="2">NrfJ</fullName>
    </submittedName>
</protein>
<accession>A0A3B1B8G5</accession>
<proteinExistence type="predicted"/>
<dbReference type="AlphaFoldDB" id="A0A3B1B8G5"/>
<reference evidence="2" key="1">
    <citation type="submission" date="2018-06" db="EMBL/GenBank/DDBJ databases">
        <authorList>
            <person name="Zhirakovskaya E."/>
        </authorList>
    </citation>
    <scope>NUCLEOTIDE SEQUENCE</scope>
</reference>
<feature type="compositionally biased region" description="Polar residues" evidence="1">
    <location>
        <begin position="34"/>
        <end position="46"/>
    </location>
</feature>
<dbReference type="EMBL" id="UOFX01000035">
    <property type="protein sequence ID" value="VAX08284.1"/>
    <property type="molecule type" value="Genomic_DNA"/>
</dbReference>
<feature type="region of interest" description="Disordered" evidence="1">
    <location>
        <begin position="122"/>
        <end position="148"/>
    </location>
</feature>